<organism evidence="1 2">
    <name type="scientific">Plasmopara halstedii</name>
    <name type="common">Downy mildew of sunflower</name>
    <dbReference type="NCBI Taxonomy" id="4781"/>
    <lineage>
        <taxon>Eukaryota</taxon>
        <taxon>Sar</taxon>
        <taxon>Stramenopiles</taxon>
        <taxon>Oomycota</taxon>
        <taxon>Peronosporomycetes</taxon>
        <taxon>Peronosporales</taxon>
        <taxon>Peronosporaceae</taxon>
        <taxon>Plasmopara</taxon>
    </lineage>
</organism>
<evidence type="ECO:0000313" key="1">
    <source>
        <dbReference type="EMBL" id="CEG40224.1"/>
    </source>
</evidence>
<sequence length="77" mass="8068">MTVNTICTARGKIDLVAQGVGTPVAKSPRLVTLLQRAFAMFGKSFPEEVALVNPRSSGQAIAASVSVTVSKYFPGDN</sequence>
<accession>A0A0P1AHN4</accession>
<dbReference type="RefSeq" id="XP_024576593.1">
    <property type="nucleotide sequence ID" value="XM_024725858.1"/>
</dbReference>
<dbReference type="EMBL" id="CCYD01000468">
    <property type="protein sequence ID" value="CEG40224.1"/>
    <property type="molecule type" value="Genomic_DNA"/>
</dbReference>
<evidence type="ECO:0000313" key="2">
    <source>
        <dbReference type="Proteomes" id="UP000054928"/>
    </source>
</evidence>
<name>A0A0P1AHN4_PLAHL</name>
<dbReference type="AlphaFoldDB" id="A0A0P1AHN4"/>
<dbReference type="GeneID" id="36405491"/>
<proteinExistence type="predicted"/>
<dbReference type="Proteomes" id="UP000054928">
    <property type="component" value="Unassembled WGS sequence"/>
</dbReference>
<protein>
    <submittedName>
        <fullName evidence="1">Uncharacterized protein</fullName>
    </submittedName>
</protein>
<keyword evidence="2" id="KW-1185">Reference proteome</keyword>
<reference evidence="2" key="1">
    <citation type="submission" date="2014-09" db="EMBL/GenBank/DDBJ databases">
        <authorList>
            <person name="Sharma Rahul"/>
            <person name="Thines Marco"/>
        </authorList>
    </citation>
    <scope>NUCLEOTIDE SEQUENCE [LARGE SCALE GENOMIC DNA]</scope>
</reference>